<dbReference type="AlphaFoldDB" id="A0A560KPF3"/>
<reference evidence="1 2" key="1">
    <citation type="submission" date="2019-06" db="EMBL/GenBank/DDBJ databases">
        <title>Genomic Encyclopedia of Type Strains, Phase IV (KMG-V): Genome sequencing to study the core and pangenomes of soil and plant-associated prokaryotes.</title>
        <authorList>
            <person name="Whitman W."/>
        </authorList>
    </citation>
    <scope>NUCLEOTIDE SEQUENCE [LARGE SCALE GENOMIC DNA]</scope>
    <source>
        <strain evidence="1 2">BR 10556</strain>
    </source>
</reference>
<proteinExistence type="predicted"/>
<evidence type="ECO:0000313" key="1">
    <source>
        <dbReference type="EMBL" id="TWB83944.1"/>
    </source>
</evidence>
<dbReference type="Proteomes" id="UP000315914">
    <property type="component" value="Unassembled WGS sequence"/>
</dbReference>
<keyword evidence="2" id="KW-1185">Reference proteome</keyword>
<name>A0A560KPF3_9BRAD</name>
<organism evidence="1 2">
    <name type="scientific">Bradyrhizobium sacchari</name>
    <dbReference type="NCBI Taxonomy" id="1399419"/>
    <lineage>
        <taxon>Bacteria</taxon>
        <taxon>Pseudomonadati</taxon>
        <taxon>Pseudomonadota</taxon>
        <taxon>Alphaproteobacteria</taxon>
        <taxon>Hyphomicrobiales</taxon>
        <taxon>Nitrobacteraceae</taxon>
        <taxon>Bradyrhizobium</taxon>
    </lineage>
</organism>
<gene>
    <name evidence="1" type="ORF">FBZ95_101385</name>
</gene>
<accession>A0A560KPF3</accession>
<protein>
    <submittedName>
        <fullName evidence="1">Uncharacterized protein</fullName>
    </submittedName>
</protein>
<evidence type="ECO:0000313" key="2">
    <source>
        <dbReference type="Proteomes" id="UP000315914"/>
    </source>
</evidence>
<dbReference type="EMBL" id="VITW01000001">
    <property type="protein sequence ID" value="TWB83944.1"/>
    <property type="molecule type" value="Genomic_DNA"/>
</dbReference>
<comment type="caution">
    <text evidence="1">The sequence shown here is derived from an EMBL/GenBank/DDBJ whole genome shotgun (WGS) entry which is preliminary data.</text>
</comment>
<sequence length="46" mass="5284">MLELSSEDARLKHDPEECEAAFRKIMRKQYPKANGDSSKSHHALDL</sequence>